<dbReference type="NCBIfam" id="NF047541">
    <property type="entry name" value="telomere_Tpg"/>
    <property type="match status" value="1"/>
</dbReference>
<accession>A0ABY9IFC6</accession>
<dbReference type="Proteomes" id="UP001229952">
    <property type="component" value="Plasmid unnamed1"/>
</dbReference>
<name>A0ABY9IFC6_9ACTN</name>
<organism evidence="1 2">
    <name type="scientific">Streptomyces laculatispora</name>
    <dbReference type="NCBI Taxonomy" id="887464"/>
    <lineage>
        <taxon>Bacteria</taxon>
        <taxon>Bacillati</taxon>
        <taxon>Actinomycetota</taxon>
        <taxon>Actinomycetes</taxon>
        <taxon>Kitasatosporales</taxon>
        <taxon>Streptomycetaceae</taxon>
        <taxon>Streptomyces</taxon>
    </lineage>
</organism>
<dbReference type="EMBL" id="CP120993">
    <property type="protein sequence ID" value="WLQ45638.1"/>
    <property type="molecule type" value="Genomic_DNA"/>
</dbReference>
<reference evidence="1 2" key="1">
    <citation type="submission" date="2023-03" db="EMBL/GenBank/DDBJ databases">
        <title>Isolation and description of six Streptomyces strains from soil environments, able to metabolize different microbial glucans.</title>
        <authorList>
            <person name="Widen T."/>
            <person name="Larsbrink J."/>
        </authorList>
    </citation>
    <scope>NUCLEOTIDE SEQUENCE [LARGE SCALE GENOMIC DNA]</scope>
    <source>
        <strain evidence="1 2">Mut2</strain>
        <plasmid evidence="1 2">unnamed1</plasmid>
    </source>
</reference>
<evidence type="ECO:0000313" key="2">
    <source>
        <dbReference type="Proteomes" id="UP001229952"/>
    </source>
</evidence>
<sequence length="191" mass="21949">MPTPPTASITHALDLADARHWTRKPPTRPAPRLRYLLTAQEPHVLAARVFAYPEAVERWARGDSLDNLTPTHTQLIEREIYRSWQPLTRRRAHRQILDHDGCVTARLHARFTYTTPTGEFPDDRLRNITEDLPAAHARRLFHARHAESADDELSRILADAIGEAYFFRALPLGQQQAAVTISDLHLIQFHY</sequence>
<dbReference type="RefSeq" id="WP_306092784.1">
    <property type="nucleotide sequence ID" value="NZ_CP120993.1"/>
</dbReference>
<protein>
    <submittedName>
        <fullName evidence="1">Uncharacterized protein</fullName>
    </submittedName>
</protein>
<geneLocation type="plasmid" evidence="1 2">
    <name>unnamed1</name>
</geneLocation>
<keyword evidence="1" id="KW-0614">Plasmid</keyword>
<proteinExistence type="predicted"/>
<gene>
    <name evidence="1" type="ORF">P8A22_38105</name>
</gene>
<dbReference type="InterPro" id="IPR058118">
    <property type="entry name" value="Tpg"/>
</dbReference>
<evidence type="ECO:0000313" key="1">
    <source>
        <dbReference type="EMBL" id="WLQ45638.1"/>
    </source>
</evidence>
<keyword evidence="2" id="KW-1185">Reference proteome</keyword>